<evidence type="ECO:0000313" key="1">
    <source>
        <dbReference type="EMBL" id="MED6178817.1"/>
    </source>
</evidence>
<evidence type="ECO:0000313" key="2">
    <source>
        <dbReference type="Proteomes" id="UP001341840"/>
    </source>
</evidence>
<protein>
    <submittedName>
        <fullName evidence="1">Uncharacterized protein</fullName>
    </submittedName>
</protein>
<gene>
    <name evidence="1" type="ORF">PIB30_111175</name>
</gene>
<reference evidence="1 2" key="1">
    <citation type="journal article" date="2023" name="Plants (Basel)">
        <title>Bridging the Gap: Combining Genomics and Transcriptomics Approaches to Understand Stylosanthes scabra, an Orphan Legume from the Brazilian Caatinga.</title>
        <authorList>
            <person name="Ferreira-Neto J.R.C."/>
            <person name="da Silva M.D."/>
            <person name="Binneck E."/>
            <person name="de Melo N.F."/>
            <person name="da Silva R.H."/>
            <person name="de Melo A.L.T.M."/>
            <person name="Pandolfi V."/>
            <person name="Bustamante F.O."/>
            <person name="Brasileiro-Vidal A.C."/>
            <person name="Benko-Iseppon A.M."/>
        </authorList>
    </citation>
    <scope>NUCLEOTIDE SEQUENCE [LARGE SCALE GENOMIC DNA]</scope>
    <source>
        <tissue evidence="1">Leaves</tissue>
    </source>
</reference>
<comment type="caution">
    <text evidence="1">The sequence shown here is derived from an EMBL/GenBank/DDBJ whole genome shotgun (WGS) entry which is preliminary data.</text>
</comment>
<sequence length="121" mass="14205">DVDQRSLVIGTLEELLSLKQNPNGRDQNPPCCRTIEPKDDIEGVAPLRMMLLLTSWWVFLLEELFGDFNRLESKEILQRFRICKNFVVGIEGLRDMRGLVEVRVMKFGSIWMFEVEENDRM</sequence>
<dbReference type="EMBL" id="JASCZI010157887">
    <property type="protein sequence ID" value="MED6178817.1"/>
    <property type="molecule type" value="Genomic_DNA"/>
</dbReference>
<keyword evidence="2" id="KW-1185">Reference proteome</keyword>
<name>A0ABU6VZG9_9FABA</name>
<accession>A0ABU6VZG9</accession>
<organism evidence="1 2">
    <name type="scientific">Stylosanthes scabra</name>
    <dbReference type="NCBI Taxonomy" id="79078"/>
    <lineage>
        <taxon>Eukaryota</taxon>
        <taxon>Viridiplantae</taxon>
        <taxon>Streptophyta</taxon>
        <taxon>Embryophyta</taxon>
        <taxon>Tracheophyta</taxon>
        <taxon>Spermatophyta</taxon>
        <taxon>Magnoliopsida</taxon>
        <taxon>eudicotyledons</taxon>
        <taxon>Gunneridae</taxon>
        <taxon>Pentapetalae</taxon>
        <taxon>rosids</taxon>
        <taxon>fabids</taxon>
        <taxon>Fabales</taxon>
        <taxon>Fabaceae</taxon>
        <taxon>Papilionoideae</taxon>
        <taxon>50 kb inversion clade</taxon>
        <taxon>dalbergioids sensu lato</taxon>
        <taxon>Dalbergieae</taxon>
        <taxon>Pterocarpus clade</taxon>
        <taxon>Stylosanthes</taxon>
    </lineage>
</organism>
<proteinExistence type="predicted"/>
<feature type="non-terminal residue" evidence="1">
    <location>
        <position position="1"/>
    </location>
</feature>
<dbReference type="Proteomes" id="UP001341840">
    <property type="component" value="Unassembled WGS sequence"/>
</dbReference>
<feature type="non-terminal residue" evidence="1">
    <location>
        <position position="121"/>
    </location>
</feature>